<gene>
    <name evidence="1" type="ORF">DSO57_1016410</name>
</gene>
<protein>
    <submittedName>
        <fullName evidence="1">Uncharacterized protein</fullName>
    </submittedName>
</protein>
<sequence length="339" mass="38002">MKEKMTEQNPPTFAHVLNQATSQDTWKMYFRTHNIDEDIPSGCTVFEGLVMPKACIKIIQYSCSLQTQTNAQPPITGEVTNTKYIDINKFFGKNKENIINWLDYSAAELHASRIPQEKWVQEASKCLYKVAANWFATWVGSQTDGQLYNWEEFKANITHNFRVTKSLQGIAIQLSDLPQKTTITMYTNEFQEIHCKIQNPAQADNVHTRASFINRIKPSVAALICPEANTSMPALIAEAKHAEKRANMEYAAHNGNCALNGNGRENSNGNKRQNTNHSNGNSNCNNGNHSQSANLSGLTILLLWNPRQRARIKPGTWIPRAAGPVDRPPAFSWDQAPAS</sequence>
<dbReference type="Proteomes" id="UP001165960">
    <property type="component" value="Unassembled WGS sequence"/>
</dbReference>
<organism evidence="1 2">
    <name type="scientific">Entomophthora muscae</name>
    <dbReference type="NCBI Taxonomy" id="34485"/>
    <lineage>
        <taxon>Eukaryota</taxon>
        <taxon>Fungi</taxon>
        <taxon>Fungi incertae sedis</taxon>
        <taxon>Zoopagomycota</taxon>
        <taxon>Entomophthoromycotina</taxon>
        <taxon>Entomophthoromycetes</taxon>
        <taxon>Entomophthorales</taxon>
        <taxon>Entomophthoraceae</taxon>
        <taxon>Entomophthora</taxon>
    </lineage>
</organism>
<comment type="caution">
    <text evidence="1">The sequence shown here is derived from an EMBL/GenBank/DDBJ whole genome shotgun (WGS) entry which is preliminary data.</text>
</comment>
<dbReference type="EMBL" id="QTSX02006456">
    <property type="protein sequence ID" value="KAJ9054278.1"/>
    <property type="molecule type" value="Genomic_DNA"/>
</dbReference>
<accession>A0ACC2RWA5</accession>
<name>A0ACC2RWA5_9FUNG</name>
<evidence type="ECO:0000313" key="1">
    <source>
        <dbReference type="EMBL" id="KAJ9054278.1"/>
    </source>
</evidence>
<reference evidence="1" key="1">
    <citation type="submission" date="2022-04" db="EMBL/GenBank/DDBJ databases">
        <title>Genome of the entomopathogenic fungus Entomophthora muscae.</title>
        <authorList>
            <person name="Elya C."/>
            <person name="Lovett B.R."/>
            <person name="Lee E."/>
            <person name="Macias A.M."/>
            <person name="Hajek A.E."/>
            <person name="De Bivort B.L."/>
            <person name="Kasson M.T."/>
            <person name="De Fine Licht H.H."/>
            <person name="Stajich J.E."/>
        </authorList>
    </citation>
    <scope>NUCLEOTIDE SEQUENCE</scope>
    <source>
        <strain evidence="1">Berkeley</strain>
    </source>
</reference>
<evidence type="ECO:0000313" key="2">
    <source>
        <dbReference type="Proteomes" id="UP001165960"/>
    </source>
</evidence>
<proteinExistence type="predicted"/>
<keyword evidence="2" id="KW-1185">Reference proteome</keyword>